<proteinExistence type="predicted"/>
<evidence type="ECO:0000313" key="3">
    <source>
        <dbReference type="Proteomes" id="UP000265703"/>
    </source>
</evidence>
<evidence type="ECO:0000313" key="2">
    <source>
        <dbReference type="EMBL" id="RIA93260.1"/>
    </source>
</evidence>
<comment type="caution">
    <text evidence="2">The sequence shown here is derived from an EMBL/GenBank/DDBJ whole genome shotgun (WGS) entry which is preliminary data.</text>
</comment>
<reference evidence="2 3" key="1">
    <citation type="submission" date="2018-06" db="EMBL/GenBank/DDBJ databases">
        <title>Comparative genomics reveals the genomic features of Rhizophagus irregularis, R. cerebriforme, R. diaphanum and Gigaspora rosea, and their symbiotic lifestyle signature.</title>
        <authorList>
            <person name="Morin E."/>
            <person name="San Clemente H."/>
            <person name="Chen E.C.H."/>
            <person name="De La Providencia I."/>
            <person name="Hainaut M."/>
            <person name="Kuo A."/>
            <person name="Kohler A."/>
            <person name="Murat C."/>
            <person name="Tang N."/>
            <person name="Roy S."/>
            <person name="Loubradou J."/>
            <person name="Henrissat B."/>
            <person name="Grigoriev I.V."/>
            <person name="Corradi N."/>
            <person name="Roux C."/>
            <person name="Martin F.M."/>
        </authorList>
    </citation>
    <scope>NUCLEOTIDE SEQUENCE [LARGE SCALE GENOMIC DNA]</scope>
    <source>
        <strain evidence="2 3">DAOM 227022</strain>
    </source>
</reference>
<feature type="region of interest" description="Disordered" evidence="1">
    <location>
        <begin position="115"/>
        <end position="139"/>
    </location>
</feature>
<protein>
    <submittedName>
        <fullName evidence="2">Uncharacterized protein</fullName>
    </submittedName>
</protein>
<dbReference type="Proteomes" id="UP000265703">
    <property type="component" value="Unassembled WGS sequence"/>
</dbReference>
<keyword evidence="3" id="KW-1185">Reference proteome</keyword>
<dbReference type="OrthoDB" id="2370979at2759"/>
<sequence length="158" mass="18129">MSHFLYQTSSIWLNIILEHAMDTTSLTLDALSFKKFAIQVQKYIRITLGVNDIDQEAYSLTFKSAKSNGGGLELSDSNDFGKFLNEYEKLHRLQKEIVVIVQMKQKFDKKKKRKQVKEEVLESDDNSKKKKMNAVPKISGLTPHQKAIGKLVSEFCEQ</sequence>
<accession>A0A397T4H8</accession>
<dbReference type="AlphaFoldDB" id="A0A397T4H8"/>
<evidence type="ECO:0000256" key="1">
    <source>
        <dbReference type="SAM" id="MobiDB-lite"/>
    </source>
</evidence>
<dbReference type="EMBL" id="QKYT01000107">
    <property type="protein sequence ID" value="RIA93260.1"/>
    <property type="molecule type" value="Genomic_DNA"/>
</dbReference>
<organism evidence="2 3">
    <name type="scientific">Glomus cerebriforme</name>
    <dbReference type="NCBI Taxonomy" id="658196"/>
    <lineage>
        <taxon>Eukaryota</taxon>
        <taxon>Fungi</taxon>
        <taxon>Fungi incertae sedis</taxon>
        <taxon>Mucoromycota</taxon>
        <taxon>Glomeromycotina</taxon>
        <taxon>Glomeromycetes</taxon>
        <taxon>Glomerales</taxon>
        <taxon>Glomeraceae</taxon>
        <taxon>Glomus</taxon>
    </lineage>
</organism>
<dbReference type="STRING" id="658196.A0A397T4H8"/>
<gene>
    <name evidence="2" type="ORF">C1645_819566</name>
</gene>
<name>A0A397T4H8_9GLOM</name>